<evidence type="ECO:0000256" key="6">
    <source>
        <dbReference type="ARBA" id="ARBA00022833"/>
    </source>
</evidence>
<dbReference type="Proteomes" id="UP000008810">
    <property type="component" value="Chromosome 3"/>
</dbReference>
<dbReference type="GO" id="GO:0006355">
    <property type="term" value="P:regulation of DNA-templated transcription"/>
    <property type="evidence" value="ECO:0007669"/>
    <property type="project" value="InterPro"/>
</dbReference>
<dbReference type="GO" id="GO:0008270">
    <property type="term" value="F:zinc ion binding"/>
    <property type="evidence" value="ECO:0007669"/>
    <property type="project" value="UniProtKB-KW"/>
</dbReference>
<evidence type="ECO:0000256" key="5">
    <source>
        <dbReference type="ARBA" id="ARBA00022771"/>
    </source>
</evidence>
<dbReference type="Pfam" id="PF06203">
    <property type="entry name" value="CCT"/>
    <property type="match status" value="1"/>
</dbReference>
<evidence type="ECO:0000313" key="16">
    <source>
        <dbReference type="EMBL" id="KQJ93313.1"/>
    </source>
</evidence>
<dbReference type="PROSITE" id="PS00344">
    <property type="entry name" value="GATA_ZN_FINGER_1"/>
    <property type="match status" value="1"/>
</dbReference>
<evidence type="ECO:0000256" key="2">
    <source>
        <dbReference type="ARBA" id="ARBA00004123"/>
    </source>
</evidence>
<evidence type="ECO:0000256" key="13">
    <source>
        <dbReference type="SAM" id="MobiDB-lite"/>
    </source>
</evidence>
<dbReference type="InterPro" id="IPR013088">
    <property type="entry name" value="Znf_NHR/GATA"/>
</dbReference>
<dbReference type="Gene3D" id="3.30.50.10">
    <property type="entry name" value="Erythroid Transcription Factor GATA-1, subunit A"/>
    <property type="match status" value="1"/>
</dbReference>
<keyword evidence="9" id="KW-0010">Activator</keyword>
<feature type="domain" description="CCT" evidence="14">
    <location>
        <begin position="72"/>
        <end position="114"/>
    </location>
</feature>
<dbReference type="EnsemblPlants" id="KQJ93313">
    <property type="protein sequence ID" value="KQJ93313"/>
    <property type="gene ID" value="BRADI_3g03810v3"/>
</dbReference>
<evidence type="ECO:0000256" key="11">
    <source>
        <dbReference type="ARBA" id="ARBA00023242"/>
    </source>
</evidence>
<sequence>MAGGGEQGAVPMDADADADPAAAAAAQAQLHGAAANADAAASNTTLTLSYQGEVFVFESVSPDKKSKNTAHRMASLLRFREKRGRRNFDNKIHYPVRKEVAHRLQRNRGQFASSKAKAGEGAASGTAADGSKNWGAMEDQTPYTAAICQNCGVSSDTTPMMRKGPNGQRILCNACGLVWAKKQNGMTEAAPTDNEQQRIAIEVAPGAQPAPAANGNDS</sequence>
<keyword evidence="8" id="KW-0238">DNA-binding</keyword>
<keyword evidence="18" id="KW-1185">Reference proteome</keyword>
<dbReference type="PROSITE" id="PS51320">
    <property type="entry name" value="TIFY"/>
    <property type="match status" value="1"/>
</dbReference>
<reference evidence="16 17" key="1">
    <citation type="journal article" date="2010" name="Nature">
        <title>Genome sequencing and analysis of the model grass Brachypodium distachyon.</title>
        <authorList>
            <consortium name="International Brachypodium Initiative"/>
        </authorList>
    </citation>
    <scope>NUCLEOTIDE SEQUENCE [LARGE SCALE GENOMIC DNA]</scope>
    <source>
        <strain evidence="16 17">Bd21</strain>
    </source>
</reference>
<evidence type="ECO:0000256" key="1">
    <source>
        <dbReference type="ARBA" id="ARBA00002206"/>
    </source>
</evidence>
<comment type="function">
    <text evidence="1">Transcriptional activator that specifically binds 5'-GATA-3' or 5'-GAT-3' motifs within gene promoters.</text>
</comment>
<keyword evidence="11 12" id="KW-0539">Nucleus</keyword>
<accession>A0A0Q3PV76</accession>
<gene>
    <name evidence="16" type="ORF">BRADI_3g03810v3</name>
</gene>
<feature type="domain" description="Tify" evidence="15">
    <location>
        <begin position="39"/>
        <end position="74"/>
    </location>
</feature>
<evidence type="ECO:0000259" key="15">
    <source>
        <dbReference type="PROSITE" id="PS51320"/>
    </source>
</evidence>
<comment type="similarity">
    <text evidence="3">Belongs to the type IV zinc-finger family. Class C subfamily.</text>
</comment>
<comment type="subcellular location">
    <subcellularLocation>
        <location evidence="2 12">Nucleus</location>
    </subcellularLocation>
</comment>
<feature type="compositionally biased region" description="Low complexity" evidence="13">
    <location>
        <begin position="112"/>
        <end position="132"/>
    </location>
</feature>
<evidence type="ECO:0000256" key="9">
    <source>
        <dbReference type="ARBA" id="ARBA00023159"/>
    </source>
</evidence>
<keyword evidence="10" id="KW-0804">Transcription</keyword>
<dbReference type="EMBL" id="CM000882">
    <property type="protein sequence ID" value="KQJ93313.1"/>
    <property type="molecule type" value="Genomic_DNA"/>
</dbReference>
<evidence type="ECO:0000256" key="7">
    <source>
        <dbReference type="ARBA" id="ARBA00023015"/>
    </source>
</evidence>
<feature type="region of interest" description="Disordered" evidence="13">
    <location>
        <begin position="110"/>
        <end position="134"/>
    </location>
</feature>
<evidence type="ECO:0000256" key="4">
    <source>
        <dbReference type="ARBA" id="ARBA00022723"/>
    </source>
</evidence>
<dbReference type="PANTHER" id="PTHR46125">
    <property type="entry name" value="GATA TRANSCRIPTION FACTOR 28"/>
    <property type="match status" value="1"/>
</dbReference>
<evidence type="ECO:0000256" key="12">
    <source>
        <dbReference type="PROSITE-ProRule" id="PRU00357"/>
    </source>
</evidence>
<proteinExistence type="inferred from homology"/>
<evidence type="ECO:0000256" key="3">
    <source>
        <dbReference type="ARBA" id="ARBA00007722"/>
    </source>
</evidence>
<dbReference type="PANTHER" id="PTHR46125:SF9">
    <property type="entry name" value="GATA TRANSCRIPTION FACTOR 17"/>
    <property type="match status" value="1"/>
</dbReference>
<dbReference type="GO" id="GO:0005634">
    <property type="term" value="C:nucleus"/>
    <property type="evidence" value="ECO:0007669"/>
    <property type="project" value="UniProtKB-SubCell"/>
</dbReference>
<dbReference type="Pfam" id="PF00320">
    <property type="entry name" value="GATA"/>
    <property type="match status" value="1"/>
</dbReference>
<evidence type="ECO:0000256" key="8">
    <source>
        <dbReference type="ARBA" id="ARBA00023125"/>
    </source>
</evidence>
<keyword evidence="7" id="KW-0805">Transcription regulation</keyword>
<dbReference type="GO" id="GO:0043565">
    <property type="term" value="F:sequence-specific DNA binding"/>
    <property type="evidence" value="ECO:0007669"/>
    <property type="project" value="InterPro"/>
</dbReference>
<protein>
    <recommendedName>
        <fullName evidence="19">CCT domain-containing protein</fullName>
    </recommendedName>
</protein>
<name>A0A0Q3PV76_BRADI</name>
<dbReference type="InterPro" id="IPR045280">
    <property type="entry name" value="TIFY-like"/>
</dbReference>
<reference evidence="17" key="3">
    <citation type="submission" date="2018-08" db="UniProtKB">
        <authorList>
            <consortium name="EnsemblPlants"/>
        </authorList>
    </citation>
    <scope>IDENTIFICATION</scope>
    <source>
        <strain evidence="17">cv. Bd21</strain>
    </source>
</reference>
<dbReference type="CDD" id="cd00202">
    <property type="entry name" value="ZnF_GATA"/>
    <property type="match status" value="1"/>
</dbReference>
<reference evidence="16" key="2">
    <citation type="submission" date="2017-06" db="EMBL/GenBank/DDBJ databases">
        <title>WGS assembly of Brachypodium distachyon.</title>
        <authorList>
            <consortium name="The International Brachypodium Initiative"/>
            <person name="Lucas S."/>
            <person name="Harmon-Smith M."/>
            <person name="Lail K."/>
            <person name="Tice H."/>
            <person name="Grimwood J."/>
            <person name="Bruce D."/>
            <person name="Barry K."/>
            <person name="Shu S."/>
            <person name="Lindquist E."/>
            <person name="Wang M."/>
            <person name="Pitluck S."/>
            <person name="Vogel J.P."/>
            <person name="Garvin D.F."/>
            <person name="Mockler T.C."/>
            <person name="Schmutz J."/>
            <person name="Rokhsar D."/>
            <person name="Bevan M.W."/>
        </authorList>
    </citation>
    <scope>NUCLEOTIDE SEQUENCE</scope>
    <source>
        <strain evidence="16">Bd21</strain>
    </source>
</reference>
<organism evidence="16">
    <name type="scientific">Brachypodium distachyon</name>
    <name type="common">Purple false brome</name>
    <name type="synonym">Trachynia distachya</name>
    <dbReference type="NCBI Taxonomy" id="15368"/>
    <lineage>
        <taxon>Eukaryota</taxon>
        <taxon>Viridiplantae</taxon>
        <taxon>Streptophyta</taxon>
        <taxon>Embryophyta</taxon>
        <taxon>Tracheophyta</taxon>
        <taxon>Spermatophyta</taxon>
        <taxon>Magnoliopsida</taxon>
        <taxon>Liliopsida</taxon>
        <taxon>Poales</taxon>
        <taxon>Poaceae</taxon>
        <taxon>BOP clade</taxon>
        <taxon>Pooideae</taxon>
        <taxon>Stipodae</taxon>
        <taxon>Brachypodieae</taxon>
        <taxon>Brachypodium</taxon>
    </lineage>
</organism>
<dbReference type="InterPro" id="IPR000679">
    <property type="entry name" value="Znf_GATA"/>
</dbReference>
<dbReference type="InParanoid" id="A0A0Q3PV76"/>
<evidence type="ECO:0000259" key="14">
    <source>
        <dbReference type="PROSITE" id="PS51017"/>
    </source>
</evidence>
<dbReference type="InterPro" id="IPR010399">
    <property type="entry name" value="Tify_dom"/>
</dbReference>
<dbReference type="SMART" id="SM00401">
    <property type="entry name" value="ZnF_GATA"/>
    <property type="match status" value="1"/>
</dbReference>
<dbReference type="AlphaFoldDB" id="A0A0Q3PV76"/>
<keyword evidence="4" id="KW-0479">Metal-binding</keyword>
<dbReference type="Gramene" id="KQJ93313">
    <property type="protein sequence ID" value="KQJ93313"/>
    <property type="gene ID" value="BRADI_3g03810v3"/>
</dbReference>
<keyword evidence="5" id="KW-0863">Zinc-finger</keyword>
<keyword evidence="6" id="KW-0862">Zinc</keyword>
<dbReference type="SUPFAM" id="SSF57716">
    <property type="entry name" value="Glucocorticoid receptor-like (DNA-binding domain)"/>
    <property type="match status" value="1"/>
</dbReference>
<evidence type="ECO:0000256" key="10">
    <source>
        <dbReference type="ARBA" id="ARBA00023163"/>
    </source>
</evidence>
<evidence type="ECO:0000313" key="18">
    <source>
        <dbReference type="Proteomes" id="UP000008810"/>
    </source>
</evidence>
<dbReference type="OrthoDB" id="2162994at2759"/>
<evidence type="ECO:0000313" key="17">
    <source>
        <dbReference type="EnsemblPlants" id="KQJ93313"/>
    </source>
</evidence>
<dbReference type="PROSITE" id="PS51017">
    <property type="entry name" value="CCT"/>
    <property type="match status" value="1"/>
</dbReference>
<dbReference type="InterPro" id="IPR010402">
    <property type="entry name" value="CCT_domain"/>
</dbReference>
<evidence type="ECO:0008006" key="19">
    <source>
        <dbReference type="Google" id="ProtNLM"/>
    </source>
</evidence>